<reference evidence="5 6" key="1">
    <citation type="submission" date="2014-08" db="EMBL/GenBank/DDBJ databases">
        <title>Porphyromonas canoris strain:OH2762 Genome sequencing.</title>
        <authorList>
            <person name="Wallis C."/>
            <person name="Deusch O."/>
            <person name="O'Flynn C."/>
            <person name="Davis I."/>
            <person name="Jospin G."/>
            <person name="Darling A.E."/>
            <person name="Coil D.A."/>
            <person name="Alexiev A."/>
            <person name="Horsfall A."/>
            <person name="Kirkwood N."/>
            <person name="Harris S."/>
            <person name="Eisen J.A."/>
        </authorList>
    </citation>
    <scope>NUCLEOTIDE SEQUENCE [LARGE SCALE GENOMIC DNA]</scope>
    <source>
        <strain evidence="6">COT-108 OH2762</strain>
    </source>
</reference>
<evidence type="ECO:0000256" key="1">
    <source>
        <dbReference type="ARBA" id="ARBA00022722"/>
    </source>
</evidence>
<sequence length="254" mass="28482">MLYLKYLITVVIPISLVATLLYRLYLYGKRRRASASFKKGSRLYPEPGTPSSALSARTLVRSLPQSDNPDKAGKYLIIDVQTTGLFDKQHPDTDPPLPLEATLLLADSELSPICSHTSLIYQETIGSPEAVSVHRLSAERVRRYGLPIDALAPVLLRYMERADILVGHNLPFDLAVLRHALPRHEALHTLMEQKEQLCTMALALEKLPEEVSQGRFFSLKQLSRLFGAEWHDKANSAVSYANALYTLFVLKKLS</sequence>
<keyword evidence="4" id="KW-1133">Transmembrane helix</keyword>
<evidence type="ECO:0000256" key="2">
    <source>
        <dbReference type="ARBA" id="ARBA00022801"/>
    </source>
</evidence>
<keyword evidence="4" id="KW-0472">Membrane</keyword>
<keyword evidence="2" id="KW-0378">Hydrolase</keyword>
<dbReference type="PANTHER" id="PTHR30231">
    <property type="entry name" value="DNA POLYMERASE III SUBUNIT EPSILON"/>
    <property type="match status" value="1"/>
</dbReference>
<evidence type="ECO:0008006" key="7">
    <source>
        <dbReference type="Google" id="ProtNLM"/>
    </source>
</evidence>
<keyword evidence="6" id="KW-1185">Reference proteome</keyword>
<evidence type="ECO:0000313" key="5">
    <source>
        <dbReference type="EMBL" id="KGN93005.1"/>
    </source>
</evidence>
<dbReference type="InterPro" id="IPR036397">
    <property type="entry name" value="RNaseH_sf"/>
</dbReference>
<keyword evidence="1" id="KW-0540">Nuclease</keyword>
<dbReference type="SUPFAM" id="SSF53098">
    <property type="entry name" value="Ribonuclease H-like"/>
    <property type="match status" value="1"/>
</dbReference>
<organism evidence="5 6">
    <name type="scientific">Porphyromonas canoris</name>
    <dbReference type="NCBI Taxonomy" id="36875"/>
    <lineage>
        <taxon>Bacteria</taxon>
        <taxon>Pseudomonadati</taxon>
        <taxon>Bacteroidota</taxon>
        <taxon>Bacteroidia</taxon>
        <taxon>Bacteroidales</taxon>
        <taxon>Porphyromonadaceae</taxon>
        <taxon>Porphyromonas</taxon>
    </lineage>
</organism>
<dbReference type="RefSeq" id="WP_036789745.1">
    <property type="nucleotide sequence ID" value="NZ_JQZV01000006.1"/>
</dbReference>
<keyword evidence="3" id="KW-0269">Exonuclease</keyword>
<gene>
    <name evidence="5" type="ORF">HQ43_03815</name>
</gene>
<name>A0ABR4XMH5_9PORP</name>
<evidence type="ECO:0000313" key="6">
    <source>
        <dbReference type="Proteomes" id="UP000030101"/>
    </source>
</evidence>
<evidence type="ECO:0000256" key="4">
    <source>
        <dbReference type="SAM" id="Phobius"/>
    </source>
</evidence>
<proteinExistence type="predicted"/>
<keyword evidence="4" id="KW-0812">Transmembrane</keyword>
<dbReference type="CDD" id="cd06127">
    <property type="entry name" value="DEDDh"/>
    <property type="match status" value="1"/>
</dbReference>
<dbReference type="InterPro" id="IPR012337">
    <property type="entry name" value="RNaseH-like_sf"/>
</dbReference>
<dbReference type="Gene3D" id="3.30.420.10">
    <property type="entry name" value="Ribonuclease H-like superfamily/Ribonuclease H"/>
    <property type="match status" value="1"/>
</dbReference>
<protein>
    <recommendedName>
        <fullName evidence="7">DNA polymerase-3 subunit epsilon</fullName>
    </recommendedName>
</protein>
<accession>A0ABR4XMH5</accession>
<comment type="caution">
    <text evidence="5">The sequence shown here is derived from an EMBL/GenBank/DDBJ whole genome shotgun (WGS) entry which is preliminary data.</text>
</comment>
<dbReference type="Proteomes" id="UP000030101">
    <property type="component" value="Unassembled WGS sequence"/>
</dbReference>
<dbReference type="PANTHER" id="PTHR30231:SF4">
    <property type="entry name" value="PROTEIN NEN2"/>
    <property type="match status" value="1"/>
</dbReference>
<dbReference type="EMBL" id="JQZV01000006">
    <property type="protein sequence ID" value="KGN93005.1"/>
    <property type="molecule type" value="Genomic_DNA"/>
</dbReference>
<evidence type="ECO:0000256" key="3">
    <source>
        <dbReference type="ARBA" id="ARBA00022839"/>
    </source>
</evidence>
<feature type="transmembrane region" description="Helical" evidence="4">
    <location>
        <begin position="6"/>
        <end position="26"/>
    </location>
</feature>